<dbReference type="Proteomes" id="UP001055811">
    <property type="component" value="Linkage Group LG02"/>
</dbReference>
<reference evidence="2" key="1">
    <citation type="journal article" date="2022" name="Mol. Ecol. Resour.">
        <title>The genomes of chicory, endive, great burdock and yacon provide insights into Asteraceae palaeo-polyploidization history and plant inulin production.</title>
        <authorList>
            <person name="Fan W."/>
            <person name="Wang S."/>
            <person name="Wang H."/>
            <person name="Wang A."/>
            <person name="Jiang F."/>
            <person name="Liu H."/>
            <person name="Zhao H."/>
            <person name="Xu D."/>
            <person name="Zhang Y."/>
        </authorList>
    </citation>
    <scope>NUCLEOTIDE SEQUENCE [LARGE SCALE GENOMIC DNA]</scope>
    <source>
        <strain evidence="2">cv. Punajuju</strain>
    </source>
</reference>
<sequence length="271" mass="30522">MTAATATELPSDLPTKNLNQAITQKSLLNLLTTKYTTSFQHLKQTHALILKTNHFQDHYVSGSLIKSYAYPYFNAFESSLQVFHQVPNPNVYVWNSVIKACIDNNKPCLALLFYFKMVVSDSRPNKFTYPMLFKACMAVKSVKEGGQIHCHVVKHGFMEDGYVKSAGIQMYSSFGRLTEARMVLDYSESDVICFNAMIDGYLKCGEIESARVLFKSTAKKNIGSWNAMVTGLAKCGMVEAARNMFDEMPDRDEISWSAMIDGKMDSWICKA</sequence>
<evidence type="ECO:0000313" key="2">
    <source>
        <dbReference type="Proteomes" id="UP001055811"/>
    </source>
</evidence>
<gene>
    <name evidence="1" type="ORF">L2E82_11177</name>
</gene>
<keyword evidence="2" id="KW-1185">Reference proteome</keyword>
<accession>A0ACB9GDN4</accession>
<name>A0ACB9GDN4_CICIN</name>
<proteinExistence type="predicted"/>
<evidence type="ECO:0000313" key="1">
    <source>
        <dbReference type="EMBL" id="KAI3781173.1"/>
    </source>
</evidence>
<organism evidence="1 2">
    <name type="scientific">Cichorium intybus</name>
    <name type="common">Chicory</name>
    <dbReference type="NCBI Taxonomy" id="13427"/>
    <lineage>
        <taxon>Eukaryota</taxon>
        <taxon>Viridiplantae</taxon>
        <taxon>Streptophyta</taxon>
        <taxon>Embryophyta</taxon>
        <taxon>Tracheophyta</taxon>
        <taxon>Spermatophyta</taxon>
        <taxon>Magnoliopsida</taxon>
        <taxon>eudicotyledons</taxon>
        <taxon>Gunneridae</taxon>
        <taxon>Pentapetalae</taxon>
        <taxon>asterids</taxon>
        <taxon>campanulids</taxon>
        <taxon>Asterales</taxon>
        <taxon>Asteraceae</taxon>
        <taxon>Cichorioideae</taxon>
        <taxon>Cichorieae</taxon>
        <taxon>Cichoriinae</taxon>
        <taxon>Cichorium</taxon>
    </lineage>
</organism>
<reference evidence="1 2" key="2">
    <citation type="journal article" date="2022" name="Mol. Ecol. Resour.">
        <title>The genomes of chicory, endive, great burdock and yacon provide insights into Asteraceae paleo-polyploidization history and plant inulin production.</title>
        <authorList>
            <person name="Fan W."/>
            <person name="Wang S."/>
            <person name="Wang H."/>
            <person name="Wang A."/>
            <person name="Jiang F."/>
            <person name="Liu H."/>
            <person name="Zhao H."/>
            <person name="Xu D."/>
            <person name="Zhang Y."/>
        </authorList>
    </citation>
    <scope>NUCLEOTIDE SEQUENCE [LARGE SCALE GENOMIC DNA]</scope>
    <source>
        <strain evidence="2">cv. Punajuju</strain>
        <tissue evidence="1">Leaves</tissue>
    </source>
</reference>
<protein>
    <submittedName>
        <fullName evidence="1">Uncharacterized protein</fullName>
    </submittedName>
</protein>
<dbReference type="EMBL" id="CM042010">
    <property type="protein sequence ID" value="KAI3781173.1"/>
    <property type="molecule type" value="Genomic_DNA"/>
</dbReference>
<comment type="caution">
    <text evidence="1">The sequence shown here is derived from an EMBL/GenBank/DDBJ whole genome shotgun (WGS) entry which is preliminary data.</text>
</comment>